<keyword evidence="1" id="KW-0732">Signal</keyword>
<name>A0A128EF52_9BACT</name>
<dbReference type="Proteomes" id="UP000069632">
    <property type="component" value="Unassembled WGS sequence"/>
</dbReference>
<gene>
    <name evidence="2" type="ORF">ERS672216_00688</name>
</gene>
<protein>
    <submittedName>
        <fullName evidence="2">Thioredoxin domain-containing protein</fullName>
    </submittedName>
</protein>
<dbReference type="Gene3D" id="3.40.30.10">
    <property type="entry name" value="Glutaredoxin"/>
    <property type="match status" value="1"/>
</dbReference>
<proteinExistence type="predicted"/>
<accession>A0A128EF52</accession>
<evidence type="ECO:0000313" key="2">
    <source>
        <dbReference type="EMBL" id="CZE47051.1"/>
    </source>
</evidence>
<dbReference type="AlphaFoldDB" id="A0A128EF52"/>
<dbReference type="RefSeq" id="WP_075493464.1">
    <property type="nucleotide sequence ID" value="NZ_CP053844.1"/>
</dbReference>
<keyword evidence="3" id="KW-1185">Reference proteome</keyword>
<dbReference type="SUPFAM" id="SSF52833">
    <property type="entry name" value="Thioredoxin-like"/>
    <property type="match status" value="1"/>
</dbReference>
<feature type="signal peptide" evidence="1">
    <location>
        <begin position="1"/>
        <end position="23"/>
    </location>
</feature>
<organism evidence="2 3">
    <name type="scientific">Campylobacter geochelonis</name>
    <dbReference type="NCBI Taxonomy" id="1780362"/>
    <lineage>
        <taxon>Bacteria</taxon>
        <taxon>Pseudomonadati</taxon>
        <taxon>Campylobacterota</taxon>
        <taxon>Epsilonproteobacteria</taxon>
        <taxon>Campylobacterales</taxon>
        <taxon>Campylobacteraceae</taxon>
        <taxon>Campylobacter</taxon>
    </lineage>
</organism>
<feature type="chain" id="PRO_5007281493" evidence="1">
    <location>
        <begin position="24"/>
        <end position="207"/>
    </location>
</feature>
<dbReference type="PROSITE" id="PS51257">
    <property type="entry name" value="PROKAR_LIPOPROTEIN"/>
    <property type="match status" value="1"/>
</dbReference>
<dbReference type="InterPro" id="IPR036249">
    <property type="entry name" value="Thioredoxin-like_sf"/>
</dbReference>
<dbReference type="EMBL" id="FIZP01000002">
    <property type="protein sequence ID" value="CZE47051.1"/>
    <property type="molecule type" value="Genomic_DNA"/>
</dbReference>
<dbReference type="OrthoDB" id="5338962at2"/>
<evidence type="ECO:0000313" key="3">
    <source>
        <dbReference type="Proteomes" id="UP000069632"/>
    </source>
</evidence>
<sequence>MKKYLAAILVAFVLVGCSQNDSSQTDTTTTKPSKNASYKVGDKILLKSVTGNEITVVRTENGFKLDGNDKMVMFDIFGTFCQPCRDEAPHLMNFQLKHSDDFMMIGLIHFEDVDNQYIIDNFSKNYNAYYFIANSKDNPNERLINQILKDISYNHAIALPFKVLYNKGAPEILTDNEMRVPEGRKYYLGSVSTRILEVDFNRIKNAN</sequence>
<reference evidence="2 3" key="1">
    <citation type="submission" date="2016-02" db="EMBL/GenBank/DDBJ databases">
        <authorList>
            <consortium name="Pathogen Informatics"/>
        </authorList>
    </citation>
    <scope>NUCLEOTIDE SEQUENCE [LARGE SCALE GENOMIC DNA]</scope>
    <source>
        <strain evidence="2 3">RC20</strain>
    </source>
</reference>
<evidence type="ECO:0000256" key="1">
    <source>
        <dbReference type="SAM" id="SignalP"/>
    </source>
</evidence>